<accession>A0A3N9TLY8</accession>
<keyword evidence="3" id="KW-1185">Reference proteome</keyword>
<dbReference type="InterPro" id="IPR023998">
    <property type="entry name" value="FCR-like"/>
</dbReference>
<evidence type="ECO:0000313" key="3">
    <source>
        <dbReference type="Proteomes" id="UP000281112"/>
    </source>
</evidence>
<evidence type="ECO:0000313" key="2">
    <source>
        <dbReference type="EMBL" id="RQW64853.1"/>
    </source>
</evidence>
<dbReference type="Proteomes" id="UP000281112">
    <property type="component" value="Unassembled WGS sequence"/>
</dbReference>
<protein>
    <submittedName>
        <fullName evidence="2">Siderophore ferric iron reductase</fullName>
    </submittedName>
</protein>
<comment type="caution">
    <text evidence="2">The sequence shown here is derived from an EMBL/GenBank/DDBJ whole genome shotgun (WGS) entry which is preliminary data.</text>
</comment>
<reference evidence="2 3" key="1">
    <citation type="submission" date="2018-11" db="EMBL/GenBank/DDBJ databases">
        <title>Vibrio LJC006 sp. nov., isolated from seawater during the bloom of the enteromorpha.</title>
        <authorList>
            <person name="Liang J."/>
        </authorList>
    </citation>
    <scope>NUCLEOTIDE SEQUENCE [LARGE SCALE GENOMIC DNA]</scope>
    <source>
        <strain evidence="2 3">LJC006</strain>
    </source>
</reference>
<dbReference type="NCBIfam" id="TIGR03950">
    <property type="entry name" value="sidero_Fe_reduc"/>
    <property type="match status" value="1"/>
</dbReference>
<dbReference type="OrthoDB" id="7942745at2"/>
<dbReference type="EMBL" id="RJVQ01000001">
    <property type="protein sequence ID" value="RQW64853.1"/>
    <property type="molecule type" value="Genomic_DNA"/>
</dbReference>
<feature type="domain" description="Ferric siderophore reductase C-terminal" evidence="1">
    <location>
        <begin position="218"/>
        <end position="238"/>
    </location>
</feature>
<dbReference type="InterPro" id="IPR024726">
    <property type="entry name" value="FhuF_C"/>
</dbReference>
<dbReference type="GO" id="GO:0051537">
    <property type="term" value="F:2 iron, 2 sulfur cluster binding"/>
    <property type="evidence" value="ECO:0007669"/>
    <property type="project" value="InterPro"/>
</dbReference>
<gene>
    <name evidence="2" type="ORF">EES38_02090</name>
</gene>
<dbReference type="RefSeq" id="WP_124935503.1">
    <property type="nucleotide sequence ID" value="NZ_RJVQ01000001.1"/>
</dbReference>
<dbReference type="Pfam" id="PF11575">
    <property type="entry name" value="FhuF_C"/>
    <property type="match status" value="1"/>
</dbReference>
<proteinExistence type="predicted"/>
<dbReference type="AlphaFoldDB" id="A0A3N9TLY8"/>
<name>A0A3N9TLY8_9VIBR</name>
<organism evidence="2 3">
    <name type="scientific">Vibrio viridaestus</name>
    <dbReference type="NCBI Taxonomy" id="2487322"/>
    <lineage>
        <taxon>Bacteria</taxon>
        <taxon>Pseudomonadati</taxon>
        <taxon>Pseudomonadota</taxon>
        <taxon>Gammaproteobacteria</taxon>
        <taxon>Vibrionales</taxon>
        <taxon>Vibrionaceae</taxon>
        <taxon>Vibrio</taxon>
    </lineage>
</organism>
<evidence type="ECO:0000259" key="1">
    <source>
        <dbReference type="Pfam" id="PF11575"/>
    </source>
</evidence>
<sequence length="256" mass="28693">MYEIDSDITPKFIALIQRYIPSMKGELRDPTPSDICFLNDNSIAIHKLSAHLKDLHPEAGESYAIVRSWGTIIWQPVVLAIAATHGMGMELRQTHMGQHIENGSAAKYSLSKDSLNPPLWRDRDKLILSNAHQLKSCMNHYLIQTVDALGIRQLEAKRLLADRVLSSLLSFNETLLRLDNDELIYVANLWLNALDLAGQSALMTISLNNGTDKITLNRKGCCLHFRTKGGDLCATCPRQKQSIRIKRLQEIGNGHA</sequence>